<reference evidence="4" key="2">
    <citation type="submission" date="2023-01" db="EMBL/GenBank/DDBJ databases">
        <title>Gilvimarinus xylanilyticus HB14 isolated from Caulerpa lentillifera aquaculture base in Hainan, China.</title>
        <authorList>
            <person name="Zhang Y.-J."/>
        </authorList>
    </citation>
    <scope>NUCLEOTIDE SEQUENCE</scope>
    <source>
        <strain evidence="4">HB14</strain>
    </source>
</reference>
<name>A0A9X2I3H8_9GAMM</name>
<dbReference type="Pfam" id="PF22604">
    <property type="entry name" value="TetR_HI_0893_C"/>
    <property type="match status" value="1"/>
</dbReference>
<dbReference type="InterPro" id="IPR001647">
    <property type="entry name" value="HTH_TetR"/>
</dbReference>
<reference evidence="4" key="1">
    <citation type="submission" date="2022-05" db="EMBL/GenBank/DDBJ databases">
        <authorList>
            <person name="Sun H.-N."/>
        </authorList>
    </citation>
    <scope>NUCLEOTIDE SEQUENCE</scope>
    <source>
        <strain evidence="4">HB14</strain>
    </source>
</reference>
<dbReference type="InterPro" id="IPR023772">
    <property type="entry name" value="DNA-bd_HTH_TetR-type_CS"/>
</dbReference>
<dbReference type="Gene3D" id="1.10.357.10">
    <property type="entry name" value="Tetracycline Repressor, domain 2"/>
    <property type="match status" value="1"/>
</dbReference>
<feature type="DNA-binding region" description="H-T-H motif" evidence="2">
    <location>
        <begin position="26"/>
        <end position="45"/>
    </location>
</feature>
<proteinExistence type="predicted"/>
<dbReference type="PROSITE" id="PS01081">
    <property type="entry name" value="HTH_TETR_1"/>
    <property type="match status" value="1"/>
</dbReference>
<organism evidence="4 5">
    <name type="scientific">Gilvimarinus xylanilyticus</name>
    <dbReference type="NCBI Taxonomy" id="2944139"/>
    <lineage>
        <taxon>Bacteria</taxon>
        <taxon>Pseudomonadati</taxon>
        <taxon>Pseudomonadota</taxon>
        <taxon>Gammaproteobacteria</taxon>
        <taxon>Cellvibrionales</taxon>
        <taxon>Cellvibrionaceae</taxon>
        <taxon>Gilvimarinus</taxon>
    </lineage>
</organism>
<protein>
    <submittedName>
        <fullName evidence="4">TetR/AcrR family transcriptional regulator</fullName>
    </submittedName>
</protein>
<dbReference type="Pfam" id="PF00440">
    <property type="entry name" value="TetR_N"/>
    <property type="match status" value="1"/>
</dbReference>
<dbReference type="CDD" id="cd00093">
    <property type="entry name" value="HTH_XRE"/>
    <property type="match status" value="1"/>
</dbReference>
<accession>A0A9X2I3H8</accession>
<feature type="domain" description="HTH tetR-type" evidence="3">
    <location>
        <begin position="3"/>
        <end position="63"/>
    </location>
</feature>
<dbReference type="InterPro" id="IPR001387">
    <property type="entry name" value="Cro/C1-type_HTH"/>
</dbReference>
<evidence type="ECO:0000313" key="4">
    <source>
        <dbReference type="EMBL" id="MCP8899331.1"/>
    </source>
</evidence>
<sequence>MAECKRRAILHATLCLLAERGLHGFSIKQLAEKAGVAAGTVYLYFEDKNDLIRQLHQDIIAEVARRLFVNYDPSLPLYDQYRRMMENLWEFHRGCPEIMLSKAQFDTMPPDLLFPHREGEQQPLSQRRDQVLAVFQPLCDFYQVGRERGILKPLADELLSALCIDPLCALARGHHLGIVSVGPSELAAVIDAGWDAIRQHH</sequence>
<dbReference type="Proteomes" id="UP001139319">
    <property type="component" value="Unassembled WGS sequence"/>
</dbReference>
<dbReference type="PROSITE" id="PS50977">
    <property type="entry name" value="HTH_TETR_2"/>
    <property type="match status" value="1"/>
</dbReference>
<dbReference type="SUPFAM" id="SSF46689">
    <property type="entry name" value="Homeodomain-like"/>
    <property type="match status" value="1"/>
</dbReference>
<dbReference type="EMBL" id="JAMFTH010000001">
    <property type="protein sequence ID" value="MCP8899331.1"/>
    <property type="molecule type" value="Genomic_DNA"/>
</dbReference>
<comment type="caution">
    <text evidence="4">The sequence shown here is derived from an EMBL/GenBank/DDBJ whole genome shotgun (WGS) entry which is preliminary data.</text>
</comment>
<dbReference type="InterPro" id="IPR009057">
    <property type="entry name" value="Homeodomain-like_sf"/>
</dbReference>
<keyword evidence="5" id="KW-1185">Reference proteome</keyword>
<evidence type="ECO:0000256" key="1">
    <source>
        <dbReference type="ARBA" id="ARBA00023125"/>
    </source>
</evidence>
<dbReference type="GO" id="GO:0003700">
    <property type="term" value="F:DNA-binding transcription factor activity"/>
    <property type="evidence" value="ECO:0007669"/>
    <property type="project" value="TreeGrafter"/>
</dbReference>
<dbReference type="PANTHER" id="PTHR30055">
    <property type="entry name" value="HTH-TYPE TRANSCRIPTIONAL REGULATOR RUTR"/>
    <property type="match status" value="1"/>
</dbReference>
<evidence type="ECO:0000256" key="2">
    <source>
        <dbReference type="PROSITE-ProRule" id="PRU00335"/>
    </source>
</evidence>
<evidence type="ECO:0000259" key="3">
    <source>
        <dbReference type="PROSITE" id="PS50977"/>
    </source>
</evidence>
<dbReference type="PANTHER" id="PTHR30055:SF207">
    <property type="entry name" value="HTH-TYPE TRANSCRIPTIONAL REPRESSOR FATR"/>
    <property type="match status" value="1"/>
</dbReference>
<dbReference type="AlphaFoldDB" id="A0A9X2I3H8"/>
<dbReference type="RefSeq" id="WP_253967583.1">
    <property type="nucleotide sequence ID" value="NZ_JAMFTH010000001.1"/>
</dbReference>
<dbReference type="InterPro" id="IPR050109">
    <property type="entry name" value="HTH-type_TetR-like_transc_reg"/>
</dbReference>
<evidence type="ECO:0000313" key="5">
    <source>
        <dbReference type="Proteomes" id="UP001139319"/>
    </source>
</evidence>
<gene>
    <name evidence="4" type="ORF">M6D89_08495</name>
</gene>
<keyword evidence="1 2" id="KW-0238">DNA-binding</keyword>
<dbReference type="GO" id="GO:0000976">
    <property type="term" value="F:transcription cis-regulatory region binding"/>
    <property type="evidence" value="ECO:0007669"/>
    <property type="project" value="TreeGrafter"/>
</dbReference>
<dbReference type="PRINTS" id="PR00455">
    <property type="entry name" value="HTHTETR"/>
</dbReference>
<dbReference type="InterPro" id="IPR054422">
    <property type="entry name" value="TetR-like_HI_0893_C"/>
</dbReference>